<dbReference type="AlphaFoldDB" id="Q0RLY3"/>
<dbReference type="InterPro" id="IPR022002">
    <property type="entry name" value="ChsH2_Znr"/>
</dbReference>
<dbReference type="PANTHER" id="PTHR34075:SF5">
    <property type="entry name" value="BLR3430 PROTEIN"/>
    <property type="match status" value="1"/>
</dbReference>
<dbReference type="Pfam" id="PF01796">
    <property type="entry name" value="OB_ChsH2_C"/>
    <property type="match status" value="1"/>
</dbReference>
<evidence type="ECO:0008006" key="5">
    <source>
        <dbReference type="Google" id="ProtNLM"/>
    </source>
</evidence>
<keyword evidence="4" id="KW-1185">Reference proteome</keyword>
<reference evidence="3 4" key="1">
    <citation type="journal article" date="2007" name="Genome Res.">
        <title>Genome characteristics of facultatively symbiotic Frankia sp. strains reflect host range and host plant biogeography.</title>
        <authorList>
            <person name="Normand P."/>
            <person name="Lapierre P."/>
            <person name="Tisa L.S."/>
            <person name="Gogarten J.P."/>
            <person name="Alloisio N."/>
            <person name="Bagnarol E."/>
            <person name="Bassi C.A."/>
            <person name="Berry A.M."/>
            <person name="Bickhart D.M."/>
            <person name="Choisne N."/>
            <person name="Couloux A."/>
            <person name="Cournoyer B."/>
            <person name="Cruveiller S."/>
            <person name="Daubin V."/>
            <person name="Demange N."/>
            <person name="Francino M.P."/>
            <person name="Goltsman E."/>
            <person name="Huang Y."/>
            <person name="Kopp O.R."/>
            <person name="Labarre L."/>
            <person name="Lapidus A."/>
            <person name="Lavire C."/>
            <person name="Marechal J."/>
            <person name="Martinez M."/>
            <person name="Mastronunzio J.E."/>
            <person name="Mullin B.C."/>
            <person name="Niemann J."/>
            <person name="Pujic P."/>
            <person name="Rawnsley T."/>
            <person name="Rouy Z."/>
            <person name="Schenowitz C."/>
            <person name="Sellstedt A."/>
            <person name="Tavares F."/>
            <person name="Tomkins J.P."/>
            <person name="Vallenet D."/>
            <person name="Valverde C."/>
            <person name="Wall L.G."/>
            <person name="Wang Y."/>
            <person name="Medigue C."/>
            <person name="Benson D.R."/>
        </authorList>
    </citation>
    <scope>NUCLEOTIDE SEQUENCE [LARGE SCALE GENOMIC DNA]</scope>
    <source>
        <strain evidence="4">DSM 45986 / CECT 9034 / ACN14a</strain>
    </source>
</reference>
<evidence type="ECO:0000313" key="3">
    <source>
        <dbReference type="EMBL" id="CAJ61470.1"/>
    </source>
</evidence>
<name>Q0RLY3_FRAAA</name>
<dbReference type="InterPro" id="IPR052513">
    <property type="entry name" value="Thioester_dehydratase-like"/>
</dbReference>
<dbReference type="Proteomes" id="UP000000657">
    <property type="component" value="Chromosome"/>
</dbReference>
<dbReference type="InterPro" id="IPR002878">
    <property type="entry name" value="ChsH2_C"/>
</dbReference>
<gene>
    <name evidence="3" type="ordered locus">FRAAL2826</name>
</gene>
<evidence type="ECO:0000313" key="4">
    <source>
        <dbReference type="Proteomes" id="UP000000657"/>
    </source>
</evidence>
<dbReference type="EMBL" id="CT573213">
    <property type="protein sequence ID" value="CAJ61470.1"/>
    <property type="molecule type" value="Genomic_DNA"/>
</dbReference>
<protein>
    <recommendedName>
        <fullName evidence="5">DUF35 domain-containing protein</fullName>
    </recommendedName>
</protein>
<evidence type="ECO:0000259" key="2">
    <source>
        <dbReference type="Pfam" id="PF12172"/>
    </source>
</evidence>
<dbReference type="Pfam" id="PF12172">
    <property type="entry name" value="zf-ChsH2"/>
    <property type="match status" value="1"/>
</dbReference>
<proteinExistence type="predicted"/>
<dbReference type="eggNOG" id="COG1545">
    <property type="taxonomic scope" value="Bacteria"/>
</dbReference>
<dbReference type="PANTHER" id="PTHR34075">
    <property type="entry name" value="BLR3430 PROTEIN"/>
    <property type="match status" value="1"/>
</dbReference>
<feature type="domain" description="ChsH2 rubredoxin-like zinc ribbon" evidence="2">
    <location>
        <begin position="19"/>
        <end position="54"/>
    </location>
</feature>
<evidence type="ECO:0000259" key="1">
    <source>
        <dbReference type="Pfam" id="PF01796"/>
    </source>
</evidence>
<dbReference type="Gene3D" id="6.10.30.10">
    <property type="match status" value="1"/>
</dbReference>
<feature type="domain" description="ChsH2 C-terminal OB-fold" evidence="1">
    <location>
        <begin position="57"/>
        <end position="125"/>
    </location>
</feature>
<accession>Q0RLY3</accession>
<dbReference type="InterPro" id="IPR012340">
    <property type="entry name" value="NA-bd_OB-fold"/>
</dbReference>
<dbReference type="HOGENOM" id="CLU_119412_1_2_11"/>
<dbReference type="STRING" id="326424.FRAAL2826"/>
<organism evidence="3 4">
    <name type="scientific">Frankia alni (strain DSM 45986 / CECT 9034 / ACN14a)</name>
    <dbReference type="NCBI Taxonomy" id="326424"/>
    <lineage>
        <taxon>Bacteria</taxon>
        <taxon>Bacillati</taxon>
        <taxon>Actinomycetota</taxon>
        <taxon>Actinomycetes</taxon>
        <taxon>Frankiales</taxon>
        <taxon>Frankiaceae</taxon>
        <taxon>Frankia</taxon>
    </lineage>
</organism>
<dbReference type="SUPFAM" id="SSF50249">
    <property type="entry name" value="Nucleic acid-binding proteins"/>
    <property type="match status" value="1"/>
</dbReference>
<dbReference type="KEGG" id="fal:FRAAL2826"/>
<sequence>MFPARLADPMADERTQPFWDAALAGRLSIARCDTCGTFVFPAEPFCFSCRGAAFTYTDLPGTGTIYTFTVVRHPLAPRLAEVVPYVSGVVELDGTQGAGCRVIANIVDVDPETVQIGDRVRIRFDRITDTYAVPRFGPDAG</sequence>